<dbReference type="GO" id="GO:0003729">
    <property type="term" value="F:mRNA binding"/>
    <property type="evidence" value="ECO:0007669"/>
    <property type="project" value="UniProtKB-ARBA"/>
</dbReference>
<dbReference type="HAMAP" id="MF_01366">
    <property type="entry name" value="Ribosomal_uL13"/>
    <property type="match status" value="1"/>
</dbReference>
<dbReference type="Gene3D" id="3.90.1180.10">
    <property type="entry name" value="Ribosomal protein L13"/>
    <property type="match status" value="1"/>
</dbReference>
<evidence type="ECO:0000256" key="3">
    <source>
        <dbReference type="ARBA" id="ARBA00022980"/>
    </source>
</evidence>
<dbReference type="InterPro" id="IPR023563">
    <property type="entry name" value="Ribosomal_uL13_CS"/>
</dbReference>
<dbReference type="Proteomes" id="UP000198324">
    <property type="component" value="Unassembled WGS sequence"/>
</dbReference>
<dbReference type="InterPro" id="IPR036899">
    <property type="entry name" value="Ribosomal_uL13_sf"/>
</dbReference>
<dbReference type="OrthoDB" id="9801330at2"/>
<reference evidence="9 10" key="1">
    <citation type="submission" date="2017-06" db="EMBL/GenBank/DDBJ databases">
        <authorList>
            <person name="Kim H.J."/>
            <person name="Triplett B.A."/>
        </authorList>
    </citation>
    <scope>NUCLEOTIDE SEQUENCE [LARGE SCALE GENOMIC DNA]</scope>
    <source>
        <strain evidence="9 10">DSM 13116</strain>
    </source>
</reference>
<dbReference type="GO" id="GO:0022625">
    <property type="term" value="C:cytosolic large ribosomal subunit"/>
    <property type="evidence" value="ECO:0007669"/>
    <property type="project" value="TreeGrafter"/>
</dbReference>
<comment type="subunit">
    <text evidence="2 6">Part of the 50S ribosomal subunit.</text>
</comment>
<accession>A0A239CLM1</accession>
<keyword evidence="3 6" id="KW-0689">Ribosomal protein</keyword>
<dbReference type="Pfam" id="PF00572">
    <property type="entry name" value="Ribosomal_L13"/>
    <property type="match status" value="1"/>
</dbReference>
<dbReference type="AlphaFoldDB" id="A0A239CLM1"/>
<evidence type="ECO:0000256" key="7">
    <source>
        <dbReference type="RuleBase" id="RU003877"/>
    </source>
</evidence>
<dbReference type="InterPro" id="IPR005823">
    <property type="entry name" value="Ribosomal_uL13_bac-type"/>
</dbReference>
<dbReference type="NCBIfam" id="TIGR01066">
    <property type="entry name" value="rplM_bact"/>
    <property type="match status" value="1"/>
</dbReference>
<sequence length="142" mass="15974">MNTYSPVPADLKHEWFVVDATDKVLGRLATAIAHRLRGKHKPGFAPHMDGGDFIVVVNATKIKVTGDKMNKKMYYKHTLYPGGIKSRTLKEMLEKNPELVIIQAVRGMLPKNRLSRQIIKKLKVFPGPDHTHAAQKPQALDL</sequence>
<dbReference type="PIRSF" id="PIRSF002181">
    <property type="entry name" value="Ribosomal_L13"/>
    <property type="match status" value="1"/>
</dbReference>
<dbReference type="GO" id="GO:0003735">
    <property type="term" value="F:structural constituent of ribosome"/>
    <property type="evidence" value="ECO:0007669"/>
    <property type="project" value="InterPro"/>
</dbReference>
<dbReference type="GO" id="GO:0017148">
    <property type="term" value="P:negative regulation of translation"/>
    <property type="evidence" value="ECO:0007669"/>
    <property type="project" value="TreeGrafter"/>
</dbReference>
<keyword evidence="4 6" id="KW-0687">Ribonucleoprotein</keyword>
<dbReference type="RefSeq" id="WP_089275383.1">
    <property type="nucleotide sequence ID" value="NZ_FZOC01000008.1"/>
</dbReference>
<dbReference type="PANTHER" id="PTHR11545:SF2">
    <property type="entry name" value="LARGE RIBOSOMAL SUBUNIT PROTEIN UL13M"/>
    <property type="match status" value="1"/>
</dbReference>
<evidence type="ECO:0000256" key="2">
    <source>
        <dbReference type="ARBA" id="ARBA00011838"/>
    </source>
</evidence>
<organism evidence="9 10">
    <name type="scientific">Humidesulfovibrio mexicanus</name>
    <dbReference type="NCBI Taxonomy" id="147047"/>
    <lineage>
        <taxon>Bacteria</taxon>
        <taxon>Pseudomonadati</taxon>
        <taxon>Thermodesulfobacteriota</taxon>
        <taxon>Desulfovibrionia</taxon>
        <taxon>Desulfovibrionales</taxon>
        <taxon>Desulfovibrionaceae</taxon>
        <taxon>Humidesulfovibrio</taxon>
    </lineage>
</organism>
<evidence type="ECO:0000313" key="9">
    <source>
        <dbReference type="EMBL" id="SNS21010.1"/>
    </source>
</evidence>
<dbReference type="CDD" id="cd00392">
    <property type="entry name" value="Ribosomal_L13"/>
    <property type="match status" value="1"/>
</dbReference>
<dbReference type="GO" id="GO:0006412">
    <property type="term" value="P:translation"/>
    <property type="evidence" value="ECO:0007669"/>
    <property type="project" value="UniProtKB-UniRule"/>
</dbReference>
<dbReference type="FunFam" id="3.90.1180.10:FF:000001">
    <property type="entry name" value="50S ribosomal protein L13"/>
    <property type="match status" value="1"/>
</dbReference>
<dbReference type="PROSITE" id="PS00783">
    <property type="entry name" value="RIBOSOMAL_L13"/>
    <property type="match status" value="1"/>
</dbReference>
<evidence type="ECO:0000256" key="5">
    <source>
        <dbReference type="ARBA" id="ARBA00035201"/>
    </source>
</evidence>
<proteinExistence type="inferred from homology"/>
<gene>
    <name evidence="6 8" type="primary">rplM</name>
    <name evidence="9" type="ORF">SAMN04488503_3198</name>
</gene>
<name>A0A239CLM1_9BACT</name>
<evidence type="ECO:0000256" key="8">
    <source>
        <dbReference type="RuleBase" id="RU003878"/>
    </source>
</evidence>
<evidence type="ECO:0000256" key="6">
    <source>
        <dbReference type="HAMAP-Rule" id="MF_01366"/>
    </source>
</evidence>
<dbReference type="EMBL" id="FZOC01000008">
    <property type="protein sequence ID" value="SNS21010.1"/>
    <property type="molecule type" value="Genomic_DNA"/>
</dbReference>
<dbReference type="SUPFAM" id="SSF52161">
    <property type="entry name" value="Ribosomal protein L13"/>
    <property type="match status" value="1"/>
</dbReference>
<evidence type="ECO:0000256" key="4">
    <source>
        <dbReference type="ARBA" id="ARBA00023274"/>
    </source>
</evidence>
<comment type="function">
    <text evidence="6 8">This protein is one of the early assembly proteins of the 50S ribosomal subunit, although it is not seen to bind rRNA by itself. It is important during the early stages of 50S assembly.</text>
</comment>
<dbReference type="InterPro" id="IPR005822">
    <property type="entry name" value="Ribosomal_uL13"/>
</dbReference>
<evidence type="ECO:0000313" key="10">
    <source>
        <dbReference type="Proteomes" id="UP000198324"/>
    </source>
</evidence>
<comment type="similarity">
    <text evidence="1 6 7">Belongs to the universal ribosomal protein uL13 family.</text>
</comment>
<protein>
    <recommendedName>
        <fullName evidence="5 6">Large ribosomal subunit protein uL13</fullName>
    </recommendedName>
</protein>
<keyword evidence="10" id="KW-1185">Reference proteome</keyword>
<dbReference type="PANTHER" id="PTHR11545">
    <property type="entry name" value="RIBOSOMAL PROTEIN L13"/>
    <property type="match status" value="1"/>
</dbReference>
<evidence type="ECO:0000256" key="1">
    <source>
        <dbReference type="ARBA" id="ARBA00006227"/>
    </source>
</evidence>